<dbReference type="HOGENOM" id="CLU_000327_0_0_1"/>
<evidence type="ECO:0000259" key="4">
    <source>
        <dbReference type="Pfam" id="PF23099"/>
    </source>
</evidence>
<dbReference type="InterPro" id="IPR016024">
    <property type="entry name" value="ARM-type_fold"/>
</dbReference>
<dbReference type="GO" id="GO:0000480">
    <property type="term" value="P:endonucleolytic cleavage in 5'-ETS of tricistronic rRNA transcript (SSU-rRNA, 5.8S rRNA, LSU-rRNA)"/>
    <property type="evidence" value="ECO:0007669"/>
    <property type="project" value="EnsemblFungi"/>
</dbReference>
<dbReference type="GO" id="GO:0032040">
    <property type="term" value="C:small-subunit processome"/>
    <property type="evidence" value="ECO:0007669"/>
    <property type="project" value="EnsemblFungi"/>
</dbReference>
<dbReference type="RefSeq" id="XP_003668219.1">
    <property type="nucleotide sequence ID" value="XM_003668171.1"/>
</dbReference>
<dbReference type="GO" id="GO:0000447">
    <property type="term" value="P:endonucleolytic cleavage in ITS1 to separate SSU-rRNA from 5.8S rRNA and LSU-rRNA from tricistronic rRNA transcript (SSU-rRNA, 5.8S rRNA, LSU-rRNA)"/>
    <property type="evidence" value="ECO:0007669"/>
    <property type="project" value="EnsemblFungi"/>
</dbReference>
<reference evidence="5 6" key="1">
    <citation type="journal article" date="2011" name="Proc. Natl. Acad. Sci. U.S.A.">
        <title>Evolutionary erosion of yeast sex chromosomes by mating-type switching accidents.</title>
        <authorList>
            <person name="Gordon J.L."/>
            <person name="Armisen D."/>
            <person name="Proux-Wera E."/>
            <person name="Oheigeartaigh S.S."/>
            <person name="Byrne K.P."/>
            <person name="Wolfe K.H."/>
        </authorList>
    </citation>
    <scope>NUCLEOTIDE SEQUENCE [LARGE SCALE GENOMIC DNA]</scope>
    <source>
        <strain evidence="6">ATCC 10597 / BCRC 20456 / CBS 421 / NBRC 0211 / NRRL Y-12639</strain>
    </source>
</reference>
<dbReference type="KEGG" id="ndi:NDAI_0A08230"/>
<accession>G0W588</accession>
<name>G0W588_NAUDC</name>
<dbReference type="GeneID" id="11493894"/>
<dbReference type="Gene3D" id="1.25.10.10">
    <property type="entry name" value="Leucine-rich Repeat Variant"/>
    <property type="match status" value="3"/>
</dbReference>
<dbReference type="InterPro" id="IPR057525">
    <property type="entry name" value="UTP20_C"/>
</dbReference>
<evidence type="ECO:0000313" key="6">
    <source>
        <dbReference type="Proteomes" id="UP000000689"/>
    </source>
</evidence>
<dbReference type="EMBL" id="HE580267">
    <property type="protein sequence ID" value="CCD22976.1"/>
    <property type="molecule type" value="Genomic_DNA"/>
</dbReference>
<evidence type="ECO:0000259" key="2">
    <source>
        <dbReference type="Pfam" id="PF07539"/>
    </source>
</evidence>
<feature type="region of interest" description="Disordered" evidence="1">
    <location>
        <begin position="2462"/>
        <end position="2499"/>
    </location>
</feature>
<dbReference type="PANTHER" id="PTHR17695:SF11">
    <property type="entry name" value="SMALL SUBUNIT PROCESSOME COMPONENT 20 HOMOLOG"/>
    <property type="match status" value="1"/>
</dbReference>
<dbReference type="GO" id="GO:0030688">
    <property type="term" value="C:preribosome, small subunit precursor"/>
    <property type="evidence" value="ECO:0007669"/>
    <property type="project" value="EnsemblFungi"/>
</dbReference>
<dbReference type="GO" id="GO:0030686">
    <property type="term" value="C:90S preribosome"/>
    <property type="evidence" value="ECO:0007669"/>
    <property type="project" value="EnsemblFungi"/>
</dbReference>
<feature type="compositionally biased region" description="Basic residues" evidence="1">
    <location>
        <begin position="2468"/>
        <end position="2482"/>
    </location>
</feature>
<dbReference type="InterPro" id="IPR011430">
    <property type="entry name" value="UTP20_N"/>
</dbReference>
<dbReference type="GO" id="GO:0000472">
    <property type="term" value="P:endonucleolytic cleavage to generate mature 5'-end of SSU-rRNA from (SSU-rRNA, 5.8S rRNA, LSU-rRNA)"/>
    <property type="evidence" value="ECO:0007669"/>
    <property type="project" value="EnsemblFungi"/>
</dbReference>
<feature type="domain" description="U3 small nucleolar RNA-associated protein 20 N-terminal" evidence="2">
    <location>
        <begin position="823"/>
        <end position="1407"/>
    </location>
</feature>
<feature type="domain" description="U3 small nucleolar RNA-associated protein 20" evidence="3">
    <location>
        <begin position="1600"/>
        <end position="1816"/>
    </location>
</feature>
<dbReference type="GO" id="GO:0005654">
    <property type="term" value="C:nucleoplasm"/>
    <property type="evidence" value="ECO:0007669"/>
    <property type="project" value="EnsemblFungi"/>
</dbReference>
<dbReference type="eggNOG" id="KOG1823">
    <property type="taxonomic scope" value="Eukaryota"/>
</dbReference>
<dbReference type="STRING" id="1071378.G0W588"/>
<gene>
    <name evidence="5" type="primary">NDAI0A08230</name>
    <name evidence="5" type="ordered locus">NDAI_0A08230</name>
</gene>
<dbReference type="InterPro" id="IPR052575">
    <property type="entry name" value="SSU_processome_comp_20"/>
</dbReference>
<dbReference type="Pfam" id="PF23099">
    <property type="entry name" value="UTP20_C"/>
    <property type="match status" value="1"/>
</dbReference>
<evidence type="ECO:0000256" key="1">
    <source>
        <dbReference type="SAM" id="MobiDB-lite"/>
    </source>
</evidence>
<dbReference type="PANTHER" id="PTHR17695">
    <property type="entry name" value="SMALL SUBUNIT PROCESSOME COMPONENT 20 HOMOLOG"/>
    <property type="match status" value="1"/>
</dbReference>
<dbReference type="SUPFAM" id="SSF48371">
    <property type="entry name" value="ARM repeat"/>
    <property type="match status" value="3"/>
</dbReference>
<proteinExistence type="predicted"/>
<evidence type="ECO:0000259" key="3">
    <source>
        <dbReference type="Pfam" id="PF20416"/>
    </source>
</evidence>
<organism evidence="5 6">
    <name type="scientific">Naumovozyma dairenensis (strain ATCC 10597 / BCRC 20456 / CBS 421 / NBRC 0211 / NRRL Y-12639)</name>
    <name type="common">Saccharomyces dairenensis</name>
    <dbReference type="NCBI Taxonomy" id="1071378"/>
    <lineage>
        <taxon>Eukaryota</taxon>
        <taxon>Fungi</taxon>
        <taxon>Dikarya</taxon>
        <taxon>Ascomycota</taxon>
        <taxon>Saccharomycotina</taxon>
        <taxon>Saccharomycetes</taxon>
        <taxon>Saccharomycetales</taxon>
        <taxon>Saccharomycetaceae</taxon>
        <taxon>Naumovozyma</taxon>
    </lineage>
</organism>
<dbReference type="OrthoDB" id="360653at2759"/>
<dbReference type="Pfam" id="PF20416">
    <property type="entry name" value="UTP20"/>
    <property type="match status" value="1"/>
</dbReference>
<dbReference type="InterPro" id="IPR046523">
    <property type="entry name" value="UTP20_dom"/>
</dbReference>
<protein>
    <submittedName>
        <fullName evidence="5">Uncharacterized protein</fullName>
    </submittedName>
</protein>
<dbReference type="GO" id="GO:0005737">
    <property type="term" value="C:cytoplasm"/>
    <property type="evidence" value="ECO:0007669"/>
    <property type="project" value="EnsemblFungi"/>
</dbReference>
<sequence length="2499" mass="287569">MAKQKVTTKTTKRFRYSSFKAKIDDLKIEPARNLQKRVHDYVESSHFLASYEHWKDINLSAGFTNFSSEINNLVQTLPQILYHEEKIFNSLITYIDKFDEFSLQPLLDLLAQFCHDLGPDFMKFYERAVTSLIALLDSAIDSESLNIFEWGFNALAYIFKYLSRLLTDDLIPTFTLLFPLLSHKKEYLSRFSAEALSFLIRKANTKNLKTLTHYVFQKVINDEETNSYNGFLTLFTEALISTTGSLHSKAKVMLNTLIEESLTISDSDLCISLLCDIWMNISKHTDAENLAPIYDSVLELLDNNLKNFHLNNIVKLLSTMVFSESGKKVPDWSRITSIIQTIITHDKKSLLQSENVAFLFGVVLRNCDVKNITIYHKRMFDFYLEQYPDNFIEYFRFCLELCSEKVFSFNGMKYIQTFINIYWKSHGTKIALFLLDIQQRDSLKSKIKLTIPDEFISNILETLDSIHTARSEDLFDVYWRVIILKYSETSNFGILNPFTLKLLSNLTTPDDFSKDVVGSLIGVINPIEADDIMALLDALVANFSSYRNSLIYIEGLNELLNKSTKTHDLTKFVKSHADMYLELTDNMLLPDGKIRYQSLNLMTTLFNIEKKEFPSILEEFKRIEETPLSLSNARILTTRIRNLGPEFAKLEKDKIVTTTFLKCLFGLLTVRFSPLWDGVFEILPTVQGKDSELVWSNMLYFLKVLDEDFVLNYYEGPMQGDYDGFESNSQISRLHDTIHHFSTLWSKYFFKESSILDTTKAERGNLEYPKQIRTQTLKAMSLLPQLVERHSKDIIPYLFNQMEYSELFDNDGTGVAAPSAIHWQDSERNTLLKMLGKFKNIKSCFKAEEVHGRLLILLGSRSTDVQKLALDAILAYKDPILNKYRENLKNLLDDTLFRDEITKFLSKDESQVIEQGDEDILMPYVLRILFGRAQTPVTSGIKKGRKFAAISILPNLKEQFIIQFLQLGSSRFDFDYFFENQYQMESSEVSLTNMKKINGFVTILNSALGVLGANFPSVIDTVLRPLLYGIGMSYHALMIPNREIQVTKTAHNLRQQSLKCLNSIFQNLGESLNWSNFVNDIYTIVIKPRLGSFSDENLQQPSSLMNIMVYWATNEQFFPFLYHDNFASVHALMKTISSEHVKESVINVILEACNNIIKHPTQQDQYAELVAIVASTCLRVLPFLFKRFSNTESTSIATDLLLNMTESGFVQDDETKQFLIDSLVLILGDAKSMNTEDHLKILKVLSVLLENYNCSWNKIEKLYKVLSSLYKSYSDRTLRESLSSLFLVIGDRFSEMEQVSKLVADLNSFSTKRMQEYDFQRRLSAFKEFTENTYKTYSDMAWLPIIYTCLYFINDQEELAIRTNSTHTLIKFIDYINSKPTIADANVSISMLKNVILPALRTGLRKSDEAIQSEYINLLAYIVESAKYYKDLEDMKVLMFEGDEEANFFTNITHIQLHRRQRAIRRLSDHANELSDSSISHYLIPIVEPYAYSTEEKYRNIGNEALLTIGSLSNFMSWNQYKALVRRYVSTLKNKPNSIKVTVLLINQTSASLRNSLCQLRGKTDSGLLLRKLPNTLDEPERFITDELYPTLSKILGVRDDETIVSRIPLAEALVNFTMGLPDEGIVSLLPGILSKICQVLRSKSEDLREAVRSTLAKISTNLGPTYLTFIIKELISALQRGSQIHVLSFTVHHVLKSLESVLNHSDLDASAGMLVRVIMEDMFGTAGQEKDSDNYHSKMKEVKVNRSYDTAEVLSANISLSHFHEILRPIKALLMERINMKNQNKLTELLRRYSLGINHNEAASKTDVLSLCYEIFTQPELEARKPKREIKPVNEKEEFFLVNLNFKNTRVQTESSLYTHVMQKFALDLLRTVISRHKNLMTVSYLEGFIPLLKDALLSDNESLLTSTLRVLVILVKLDFSEESEPIFKNCARKVLNIIKDSPTTSSELCQMGLKFLSSFIRHKDIKLKDTALSYVLGKILPDLVEPTKQGLAFGFLKSLVSKHVRLPEIYDVINTVREVMVTNHSKEIRDVSRSVYYQFLMEYDQSKGRLEKQFKFMVDNLEYPSQEGRQSVMELINLIITKSTPELLAKLSSSFFISLANVSFNDDSPRCREMATVLLTHMFKVLEPSSLSTIEKYIIAWLKQSEDYTFLNLGLRVYKIYLTSVGLGKNIQLDELAINRIRWILSETGVGSEVPWDLIYTTINDFSTICENSEIVYDGSYKSIWDNIIGCLLYPHMWIRQSSSRLVSNYLIDNLDKFSKKFTDFEIQTICSRVLHQLNAPAISEGLAQESVKLLLKIVKLWDANKTPYVTKEATKQMGAEEEEPMVMKTNYKNAIDYVVTRLSSIVRSEENPTDSFLSKKSCIQLMALIIQVLNDENEIISLSEKIILPLYVYLEENHNYNASEEQEQLGIFAQECMQMLESKVPVSAFTKAYSNVKQIVIRRRQERKAKRATLAINAPDLAAQKKLRKHNRSREKRKHEKDDSGYYQRKNKKRRA</sequence>
<dbReference type="Proteomes" id="UP000000689">
    <property type="component" value="Chromosome 1"/>
</dbReference>
<feature type="domain" description="U3 small nucleolar RNA-associated protein 20 C-terminal" evidence="4">
    <location>
        <begin position="2222"/>
        <end position="2484"/>
    </location>
</feature>
<evidence type="ECO:0000313" key="5">
    <source>
        <dbReference type="EMBL" id="CCD22976.1"/>
    </source>
</evidence>
<dbReference type="InterPro" id="IPR011989">
    <property type="entry name" value="ARM-like"/>
</dbReference>
<keyword evidence="6" id="KW-1185">Reference proteome</keyword>
<dbReference type="Pfam" id="PF07539">
    <property type="entry name" value="UTP20_N"/>
    <property type="match status" value="1"/>
</dbReference>
<dbReference type="OMA" id="EGLMAMF"/>